<dbReference type="PANTHER" id="PTHR21600:SF87">
    <property type="entry name" value="RNA PSEUDOURIDYLATE SYNTHASE DOMAIN-CONTAINING PROTEIN 1"/>
    <property type="match status" value="1"/>
</dbReference>
<dbReference type="CDD" id="cd02869">
    <property type="entry name" value="PseudoU_synth_RluA_like"/>
    <property type="match status" value="1"/>
</dbReference>
<protein>
    <recommendedName>
        <fullName evidence="3">RNA pseudouridylate synthase</fullName>
    </recommendedName>
    <alternativeName>
        <fullName evidence="4">RNA-uridine isomerase</fullName>
    </alternativeName>
</protein>
<evidence type="ECO:0000313" key="6">
    <source>
        <dbReference type="EMBL" id="GGL46213.1"/>
    </source>
</evidence>
<dbReference type="Pfam" id="PF00849">
    <property type="entry name" value="PseudoU_synth_2"/>
    <property type="match status" value="1"/>
</dbReference>
<dbReference type="InterPro" id="IPR006224">
    <property type="entry name" value="PsdUridine_synth_RluA-like_CS"/>
</dbReference>
<comment type="similarity">
    <text evidence="2">Belongs to the pseudouridine synthase RluA family.</text>
</comment>
<name>A0A917RYX7_9ACTN</name>
<dbReference type="InterPro" id="IPR020103">
    <property type="entry name" value="PsdUridine_synth_cat_dom_sf"/>
</dbReference>
<dbReference type="GO" id="GO:0140098">
    <property type="term" value="F:catalytic activity, acting on RNA"/>
    <property type="evidence" value="ECO:0007669"/>
    <property type="project" value="UniProtKB-ARBA"/>
</dbReference>
<evidence type="ECO:0000259" key="5">
    <source>
        <dbReference type="Pfam" id="PF00849"/>
    </source>
</evidence>
<dbReference type="RefSeq" id="WP_188893150.1">
    <property type="nucleotide sequence ID" value="NZ_BMMZ01000001.1"/>
</dbReference>
<evidence type="ECO:0000256" key="4">
    <source>
        <dbReference type="ARBA" id="ARBA00033164"/>
    </source>
</evidence>
<comment type="caution">
    <text evidence="6">The sequence shown here is derived from an EMBL/GenBank/DDBJ whole genome shotgun (WGS) entry which is preliminary data.</text>
</comment>
<feature type="domain" description="Pseudouridine synthase RsuA/RluA-like" evidence="5">
    <location>
        <begin position="17"/>
        <end position="189"/>
    </location>
</feature>
<evidence type="ECO:0000256" key="1">
    <source>
        <dbReference type="ARBA" id="ARBA00000073"/>
    </source>
</evidence>
<dbReference type="Gene3D" id="3.30.2350.10">
    <property type="entry name" value="Pseudouridine synthase"/>
    <property type="match status" value="1"/>
</dbReference>
<comment type="catalytic activity">
    <reaction evidence="1">
        <text>a uridine in RNA = a pseudouridine in RNA</text>
        <dbReference type="Rhea" id="RHEA:48348"/>
        <dbReference type="Rhea" id="RHEA-COMP:12068"/>
        <dbReference type="Rhea" id="RHEA-COMP:12069"/>
        <dbReference type="ChEBI" id="CHEBI:65314"/>
        <dbReference type="ChEBI" id="CHEBI:65315"/>
    </reaction>
</comment>
<dbReference type="PANTHER" id="PTHR21600">
    <property type="entry name" value="MITOCHONDRIAL RNA PSEUDOURIDINE SYNTHASE"/>
    <property type="match status" value="1"/>
</dbReference>
<dbReference type="SUPFAM" id="SSF55120">
    <property type="entry name" value="Pseudouridine synthase"/>
    <property type="match status" value="1"/>
</dbReference>
<dbReference type="InterPro" id="IPR006145">
    <property type="entry name" value="PsdUridine_synth_RsuA/RluA"/>
</dbReference>
<evidence type="ECO:0000256" key="3">
    <source>
        <dbReference type="ARBA" id="ARBA00031870"/>
    </source>
</evidence>
<organism evidence="6 7">
    <name type="scientific">Microlunatus endophyticus</name>
    <dbReference type="NCBI Taxonomy" id="1716077"/>
    <lineage>
        <taxon>Bacteria</taxon>
        <taxon>Bacillati</taxon>
        <taxon>Actinomycetota</taxon>
        <taxon>Actinomycetes</taxon>
        <taxon>Propionibacteriales</taxon>
        <taxon>Propionibacteriaceae</taxon>
        <taxon>Microlunatus</taxon>
    </lineage>
</organism>
<gene>
    <name evidence="6" type="primary">rluA</name>
    <name evidence="6" type="ORF">GCM10011575_00160</name>
</gene>
<dbReference type="Proteomes" id="UP000613840">
    <property type="component" value="Unassembled WGS sequence"/>
</dbReference>
<accession>A0A917RYX7</accession>
<dbReference type="GO" id="GO:0000455">
    <property type="term" value="P:enzyme-directed rRNA pseudouridine synthesis"/>
    <property type="evidence" value="ECO:0007669"/>
    <property type="project" value="TreeGrafter"/>
</dbReference>
<dbReference type="GO" id="GO:0003723">
    <property type="term" value="F:RNA binding"/>
    <property type="evidence" value="ECO:0007669"/>
    <property type="project" value="InterPro"/>
</dbReference>
<dbReference type="GO" id="GO:0009982">
    <property type="term" value="F:pseudouridine synthase activity"/>
    <property type="evidence" value="ECO:0007669"/>
    <property type="project" value="InterPro"/>
</dbReference>
<reference evidence="6" key="2">
    <citation type="submission" date="2020-09" db="EMBL/GenBank/DDBJ databases">
        <authorList>
            <person name="Sun Q."/>
            <person name="Zhou Y."/>
        </authorList>
    </citation>
    <scope>NUCLEOTIDE SEQUENCE</scope>
    <source>
        <strain evidence="6">CGMCC 4.7306</strain>
    </source>
</reference>
<sequence length="249" mass="28112">MDWQSVREYRVLYGDDHVLVIDKPAGIALVGERNDTDLMQQAREAGDFVMPAHRIDKVTSGVVLLARDQPTHAVLTRQFSDRTVIKDYLAIVRGTGLADEGEIDLPLSVGRKSRVRIAADREAIREQPPGHWSVPDDRVFDHVRSYPARTSYRRLARSEPARDEGDTGHTVLQLRPHTGRRHQLRVQLAWIGHPIEGDPLFCRPPVDRTFLHAWRLTFADPATGHPITVTAEPDDAFWAGFDGSRPPTR</sequence>
<evidence type="ECO:0000313" key="7">
    <source>
        <dbReference type="Proteomes" id="UP000613840"/>
    </source>
</evidence>
<dbReference type="EMBL" id="BMMZ01000001">
    <property type="protein sequence ID" value="GGL46213.1"/>
    <property type="molecule type" value="Genomic_DNA"/>
</dbReference>
<dbReference type="PROSITE" id="PS01129">
    <property type="entry name" value="PSI_RLU"/>
    <property type="match status" value="1"/>
</dbReference>
<reference evidence="6" key="1">
    <citation type="journal article" date="2014" name="Int. J. Syst. Evol. Microbiol.">
        <title>Complete genome sequence of Corynebacterium casei LMG S-19264T (=DSM 44701T), isolated from a smear-ripened cheese.</title>
        <authorList>
            <consortium name="US DOE Joint Genome Institute (JGI-PGF)"/>
            <person name="Walter F."/>
            <person name="Albersmeier A."/>
            <person name="Kalinowski J."/>
            <person name="Ruckert C."/>
        </authorList>
    </citation>
    <scope>NUCLEOTIDE SEQUENCE</scope>
    <source>
        <strain evidence="6">CGMCC 4.7306</strain>
    </source>
</reference>
<proteinExistence type="inferred from homology"/>
<dbReference type="InterPro" id="IPR050188">
    <property type="entry name" value="RluA_PseudoU_synthase"/>
</dbReference>
<keyword evidence="7" id="KW-1185">Reference proteome</keyword>
<dbReference type="AlphaFoldDB" id="A0A917RYX7"/>
<evidence type="ECO:0000256" key="2">
    <source>
        <dbReference type="ARBA" id="ARBA00010876"/>
    </source>
</evidence>